<protein>
    <recommendedName>
        <fullName evidence="1">Ubiquitin-like domain-containing protein</fullName>
    </recommendedName>
</protein>
<dbReference type="SUPFAM" id="SSF54236">
    <property type="entry name" value="Ubiquitin-like"/>
    <property type="match status" value="3"/>
</dbReference>
<evidence type="ECO:0000313" key="3">
    <source>
        <dbReference type="Proteomes" id="UP000607653"/>
    </source>
</evidence>
<dbReference type="SMART" id="SM00213">
    <property type="entry name" value="UBQ"/>
    <property type="match status" value="2"/>
</dbReference>
<dbReference type="GO" id="GO:0070628">
    <property type="term" value="F:proteasome binding"/>
    <property type="evidence" value="ECO:0007669"/>
    <property type="project" value="InterPro"/>
</dbReference>
<evidence type="ECO:0000313" key="2">
    <source>
        <dbReference type="EMBL" id="DAD29887.1"/>
    </source>
</evidence>
<dbReference type="Gene3D" id="3.10.20.90">
    <property type="entry name" value="Phosphatidylinositol 3-kinase Catalytic Subunit, Chain A, domain 1"/>
    <property type="match status" value="1"/>
</dbReference>
<dbReference type="CDD" id="cd17039">
    <property type="entry name" value="Ubl_ubiquitin_like"/>
    <property type="match status" value="2"/>
</dbReference>
<feature type="domain" description="Ubiquitin-like" evidence="1">
    <location>
        <begin position="143"/>
        <end position="206"/>
    </location>
</feature>
<dbReference type="PANTHER" id="PTHR47731:SF1">
    <property type="entry name" value="UBIQUITIN D"/>
    <property type="match status" value="1"/>
</dbReference>
<dbReference type="PANTHER" id="PTHR47731">
    <property type="entry name" value="UBIQUITIN D"/>
    <property type="match status" value="1"/>
</dbReference>
<gene>
    <name evidence="2" type="ORF">HUJ06_031355</name>
</gene>
<comment type="caution">
    <text evidence="2">The sequence shown here is derived from an EMBL/GenBank/DDBJ whole genome shotgun (WGS) entry which is preliminary data.</text>
</comment>
<feature type="domain" description="Ubiquitin-like" evidence="1">
    <location>
        <begin position="65"/>
        <end position="132"/>
    </location>
</feature>
<dbReference type="Pfam" id="PF00240">
    <property type="entry name" value="ubiquitin"/>
    <property type="match status" value="2"/>
</dbReference>
<name>A0A822YBS2_NELNU</name>
<dbReference type="InterPro" id="IPR000626">
    <property type="entry name" value="Ubiquitin-like_dom"/>
</dbReference>
<accession>A0A822YBS2</accession>
<dbReference type="PROSITE" id="PS50053">
    <property type="entry name" value="UBIQUITIN_2"/>
    <property type="match status" value="2"/>
</dbReference>
<dbReference type="InterPro" id="IPR042969">
    <property type="entry name" value="Ubiquitin_D"/>
</dbReference>
<keyword evidence="3" id="KW-1185">Reference proteome</keyword>
<dbReference type="GO" id="GO:0034612">
    <property type="term" value="P:response to tumor necrosis factor"/>
    <property type="evidence" value="ECO:0007669"/>
    <property type="project" value="InterPro"/>
</dbReference>
<evidence type="ECO:0000259" key="1">
    <source>
        <dbReference type="PROSITE" id="PS50053"/>
    </source>
</evidence>
<reference evidence="2 3" key="1">
    <citation type="journal article" date="2020" name="Mol. Biol. Evol.">
        <title>Distinct Expression and Methylation Patterns for Genes with Different Fates following a Single Whole-Genome Duplication in Flowering Plants.</title>
        <authorList>
            <person name="Shi T."/>
            <person name="Rahmani R.S."/>
            <person name="Gugger P.F."/>
            <person name="Wang M."/>
            <person name="Li H."/>
            <person name="Zhang Y."/>
            <person name="Li Z."/>
            <person name="Wang Q."/>
            <person name="Van de Peer Y."/>
            <person name="Marchal K."/>
            <person name="Chen J."/>
        </authorList>
    </citation>
    <scope>NUCLEOTIDE SEQUENCE [LARGE SCALE GENOMIC DNA]</scope>
    <source>
        <tissue evidence="2">Leaf</tissue>
    </source>
</reference>
<dbReference type="EMBL" id="DUZY01000002">
    <property type="protein sequence ID" value="DAD29887.1"/>
    <property type="molecule type" value="Genomic_DNA"/>
</dbReference>
<dbReference type="InterPro" id="IPR029071">
    <property type="entry name" value="Ubiquitin-like_domsf"/>
</dbReference>
<sequence>MQRCNSVRDVKFYLQDHVPYHDQLLVYKGELLTEETEVLSYLGILEDEHNEVEMYLYRKLHHEIIMVIVETENGALYIDIPSDDEVLKLKSMIDRRVGIAPRRQKLTTLGAWMHDHWKLQDYAISNRQTVHLTETSPNLEWFVDITVEAPSTGRSMVIKVDRYDTVYTLQALIRRSNFAEKPVFHLEYKGKRLDGTVALISYGILDDEDTMNLIYD</sequence>
<organism evidence="2 3">
    <name type="scientific">Nelumbo nucifera</name>
    <name type="common">Sacred lotus</name>
    <dbReference type="NCBI Taxonomy" id="4432"/>
    <lineage>
        <taxon>Eukaryota</taxon>
        <taxon>Viridiplantae</taxon>
        <taxon>Streptophyta</taxon>
        <taxon>Embryophyta</taxon>
        <taxon>Tracheophyta</taxon>
        <taxon>Spermatophyta</taxon>
        <taxon>Magnoliopsida</taxon>
        <taxon>Proteales</taxon>
        <taxon>Nelumbonaceae</taxon>
        <taxon>Nelumbo</taxon>
    </lineage>
</organism>
<dbReference type="Proteomes" id="UP000607653">
    <property type="component" value="Unassembled WGS sequence"/>
</dbReference>
<dbReference type="AlphaFoldDB" id="A0A822YBS2"/>
<proteinExistence type="predicted"/>